<dbReference type="GO" id="GO:0071014">
    <property type="term" value="C:post-mRNA release spliceosomal complex"/>
    <property type="evidence" value="ECO:0007669"/>
    <property type="project" value="TreeGrafter"/>
</dbReference>
<comment type="caution">
    <text evidence="2">The sequence shown here is derived from an EMBL/GenBank/DDBJ whole genome shotgun (WGS) entry which is preliminary data.</text>
</comment>
<reference evidence="2" key="1">
    <citation type="journal article" date="2023" name="PhytoFront">
        <title>Draft Genome Resources of Seven Strains of Tilletia horrida, Causal Agent of Kernel Smut of Rice.</title>
        <authorList>
            <person name="Khanal S."/>
            <person name="Antony Babu S."/>
            <person name="Zhou X.G."/>
        </authorList>
    </citation>
    <scope>NUCLEOTIDE SEQUENCE</scope>
    <source>
        <strain evidence="2">TX6</strain>
    </source>
</reference>
<keyword evidence="3" id="KW-1185">Reference proteome</keyword>
<accession>A0AAN6JQE4</accession>
<evidence type="ECO:0000313" key="2">
    <source>
        <dbReference type="EMBL" id="KAK0548599.1"/>
    </source>
</evidence>
<gene>
    <name evidence="2" type="ORF">OC846_004429</name>
</gene>
<dbReference type="Proteomes" id="UP001176517">
    <property type="component" value="Unassembled WGS sequence"/>
</dbReference>
<dbReference type="InterPro" id="IPR013169">
    <property type="entry name" value="mRNA_splic_Cwf18-like"/>
</dbReference>
<feature type="compositionally biased region" description="Acidic residues" evidence="1">
    <location>
        <begin position="177"/>
        <end position="192"/>
    </location>
</feature>
<proteinExistence type="predicted"/>
<dbReference type="PANTHER" id="PTHR31551:SF1">
    <property type="entry name" value="COILED-COIL DOMAIN-CONTAINING PROTEIN 12"/>
    <property type="match status" value="1"/>
</dbReference>
<name>A0AAN6JQE4_9BASI</name>
<organism evidence="2 3">
    <name type="scientific">Tilletia horrida</name>
    <dbReference type="NCBI Taxonomy" id="155126"/>
    <lineage>
        <taxon>Eukaryota</taxon>
        <taxon>Fungi</taxon>
        <taxon>Dikarya</taxon>
        <taxon>Basidiomycota</taxon>
        <taxon>Ustilaginomycotina</taxon>
        <taxon>Exobasidiomycetes</taxon>
        <taxon>Tilletiales</taxon>
        <taxon>Tilletiaceae</taxon>
        <taxon>Tilletia</taxon>
    </lineage>
</organism>
<protein>
    <recommendedName>
        <fullName evidence="4">mRNA splicing factor</fullName>
    </recommendedName>
</protein>
<sequence>MEAAAAARKQRLLALRQLRADEETGQPGLRQTRVGRRRRLAIIKRSFRNYDPSTGQARTRQAAPQINDTVENAVRGLQEAVIAEDDLKRQEELDLLNIAPKKPNWDLKRDMEKRLSKLERRDQEARMILIRQRIAGSRNSGQAGAGDANELSQIGAEVAATAATDKSLRRLVGYDMKEEDDDEDESDLSGED</sequence>
<dbReference type="AlphaFoldDB" id="A0AAN6JQE4"/>
<dbReference type="GO" id="GO:0005684">
    <property type="term" value="C:U2-type spliceosomal complex"/>
    <property type="evidence" value="ECO:0007669"/>
    <property type="project" value="TreeGrafter"/>
</dbReference>
<evidence type="ECO:0000256" key="1">
    <source>
        <dbReference type="SAM" id="MobiDB-lite"/>
    </source>
</evidence>
<dbReference type="PANTHER" id="PTHR31551">
    <property type="entry name" value="PRE-MRNA-SPLICING FACTOR CWF18"/>
    <property type="match status" value="1"/>
</dbReference>
<dbReference type="EMBL" id="JAPDMZ010000132">
    <property type="protein sequence ID" value="KAK0548599.1"/>
    <property type="molecule type" value="Genomic_DNA"/>
</dbReference>
<dbReference type="Pfam" id="PF08315">
    <property type="entry name" value="cwf18"/>
    <property type="match status" value="1"/>
</dbReference>
<feature type="region of interest" description="Disordered" evidence="1">
    <location>
        <begin position="169"/>
        <end position="192"/>
    </location>
</feature>
<evidence type="ECO:0008006" key="4">
    <source>
        <dbReference type="Google" id="ProtNLM"/>
    </source>
</evidence>
<evidence type="ECO:0000313" key="3">
    <source>
        <dbReference type="Proteomes" id="UP001176517"/>
    </source>
</evidence>